<dbReference type="PANTHER" id="PTHR30386">
    <property type="entry name" value="MEMBRANE FUSION SUBUNIT OF EMRAB-TOLC MULTIDRUG EFFLUX PUMP"/>
    <property type="match status" value="1"/>
</dbReference>
<evidence type="ECO:0000256" key="1">
    <source>
        <dbReference type="ARBA" id="ARBA00009477"/>
    </source>
</evidence>
<organism evidence="6 7">
    <name type="scientific">Parendozoicomonas haliclonae</name>
    <dbReference type="NCBI Taxonomy" id="1960125"/>
    <lineage>
        <taxon>Bacteria</taxon>
        <taxon>Pseudomonadati</taxon>
        <taxon>Pseudomonadota</taxon>
        <taxon>Gammaproteobacteria</taxon>
        <taxon>Oceanospirillales</taxon>
        <taxon>Endozoicomonadaceae</taxon>
        <taxon>Parendozoicomonas</taxon>
    </lineage>
</organism>
<keyword evidence="3" id="KW-1133">Transmembrane helix</keyword>
<dbReference type="PANTHER" id="PTHR30386:SF24">
    <property type="entry name" value="MULTIDRUG RESISTANCE EFFLUX PUMP"/>
    <property type="match status" value="1"/>
</dbReference>
<feature type="transmembrane region" description="Helical" evidence="3">
    <location>
        <begin position="12"/>
        <end position="31"/>
    </location>
</feature>
<evidence type="ECO:0000256" key="3">
    <source>
        <dbReference type="SAM" id="Phobius"/>
    </source>
</evidence>
<dbReference type="SUPFAM" id="SSF111369">
    <property type="entry name" value="HlyD-like secretion proteins"/>
    <property type="match status" value="2"/>
</dbReference>
<sequence>MEEKTPLSKTTRWGIALVVIIILIGGGYFYYEHEEKYPSTDDAYVHGNIIFVAAQVGGRLKEVEARNYQFVHKGEILFQIDPAPYQAQVQRSKAALQLTSQENEADSSGILAASEELIAATASLKDTQLTYKRTMELVADGDLPAQSADNERAALANAEANVSAAKDHMAQLVAEQGAKGAQAPAVQEAAAALLQATLNLSYTNIPAPKDGQLGVVSVHIGSVINQSQALTPLVQADSFWVAANYKESDLQRIRLGMPASITLDMYPDQPFKGHVSDISPASGSSFSLLPPENASGNWVKVTQRFPVSIQFDPGSDTSNHPLRVGASSTVTINTVASQ</sequence>
<gene>
    <name evidence="6" type="primary">emrA</name>
    <name evidence="6" type="ORF">EHSB41UT_00176</name>
</gene>
<feature type="coiled-coil region" evidence="2">
    <location>
        <begin position="148"/>
        <end position="175"/>
    </location>
</feature>
<dbReference type="InterPro" id="IPR058634">
    <property type="entry name" value="AaeA-lik-b-barrel"/>
</dbReference>
<keyword evidence="3" id="KW-0812">Transmembrane</keyword>
<dbReference type="Gene3D" id="2.40.30.170">
    <property type="match status" value="1"/>
</dbReference>
<evidence type="ECO:0000259" key="4">
    <source>
        <dbReference type="Pfam" id="PF25917"/>
    </source>
</evidence>
<evidence type="ECO:0000313" key="7">
    <source>
        <dbReference type="Proteomes" id="UP000196573"/>
    </source>
</evidence>
<dbReference type="Pfam" id="PF25963">
    <property type="entry name" value="Beta-barrel_AAEA"/>
    <property type="match status" value="1"/>
</dbReference>
<keyword evidence="7" id="KW-1185">Reference proteome</keyword>
<dbReference type="Gene3D" id="2.40.50.100">
    <property type="match status" value="1"/>
</dbReference>
<evidence type="ECO:0000313" key="6">
    <source>
        <dbReference type="EMBL" id="SMA32661.1"/>
    </source>
</evidence>
<proteinExistence type="inferred from homology"/>
<dbReference type="EMBL" id="FWPT01000001">
    <property type="protein sequence ID" value="SMA32661.1"/>
    <property type="molecule type" value="Genomic_DNA"/>
</dbReference>
<dbReference type="InterPro" id="IPR050739">
    <property type="entry name" value="MFP"/>
</dbReference>
<feature type="domain" description="p-hydroxybenzoic acid efflux pump subunit AaeA-like beta-barrel" evidence="5">
    <location>
        <begin position="238"/>
        <end position="332"/>
    </location>
</feature>
<dbReference type="InterPro" id="IPR058625">
    <property type="entry name" value="MdtA-like_BSH"/>
</dbReference>
<evidence type="ECO:0000256" key="2">
    <source>
        <dbReference type="SAM" id="Coils"/>
    </source>
</evidence>
<evidence type="ECO:0000259" key="5">
    <source>
        <dbReference type="Pfam" id="PF25963"/>
    </source>
</evidence>
<feature type="domain" description="Multidrug resistance protein MdtA-like barrel-sandwich hybrid" evidence="4">
    <location>
        <begin position="50"/>
        <end position="231"/>
    </location>
</feature>
<protein>
    <submittedName>
        <fullName evidence="6">Multidrug export protein EmrA</fullName>
    </submittedName>
</protein>
<dbReference type="RefSeq" id="WP_087105975.1">
    <property type="nucleotide sequence ID" value="NZ_CBCSCN010000012.1"/>
</dbReference>
<dbReference type="OrthoDB" id="9800613at2"/>
<dbReference type="GO" id="GO:0055085">
    <property type="term" value="P:transmembrane transport"/>
    <property type="evidence" value="ECO:0007669"/>
    <property type="project" value="InterPro"/>
</dbReference>
<keyword evidence="2" id="KW-0175">Coiled coil</keyword>
<name>A0A1X7AE00_9GAMM</name>
<dbReference type="AlphaFoldDB" id="A0A1X7AE00"/>
<reference evidence="6 7" key="1">
    <citation type="submission" date="2017-03" db="EMBL/GenBank/DDBJ databases">
        <authorList>
            <person name="Afonso C.L."/>
            <person name="Miller P.J."/>
            <person name="Scott M.A."/>
            <person name="Spackman E."/>
            <person name="Goraichik I."/>
            <person name="Dimitrov K.M."/>
            <person name="Suarez D.L."/>
            <person name="Swayne D.E."/>
        </authorList>
    </citation>
    <scope>NUCLEOTIDE SEQUENCE [LARGE SCALE GENOMIC DNA]</scope>
    <source>
        <strain evidence="6">SB41UT1</strain>
    </source>
</reference>
<dbReference type="Pfam" id="PF25917">
    <property type="entry name" value="BSH_RND"/>
    <property type="match status" value="1"/>
</dbReference>
<keyword evidence="3" id="KW-0472">Membrane</keyword>
<dbReference type="Proteomes" id="UP000196573">
    <property type="component" value="Unassembled WGS sequence"/>
</dbReference>
<accession>A0A1X7AE00</accession>
<comment type="similarity">
    <text evidence="1">Belongs to the membrane fusion protein (MFP) (TC 8.A.1) family.</text>
</comment>